<proteinExistence type="predicted"/>
<evidence type="ECO:0000313" key="4">
    <source>
        <dbReference type="EMBL" id="KAH6886211.1"/>
    </source>
</evidence>
<dbReference type="SMART" id="SM00248">
    <property type="entry name" value="ANK"/>
    <property type="match status" value="4"/>
</dbReference>
<dbReference type="Pfam" id="PF12796">
    <property type="entry name" value="Ank_2"/>
    <property type="match status" value="2"/>
</dbReference>
<comment type="caution">
    <text evidence="4">The sequence shown here is derived from an EMBL/GenBank/DDBJ whole genome shotgun (WGS) entry which is preliminary data.</text>
</comment>
<dbReference type="Gene3D" id="1.25.40.20">
    <property type="entry name" value="Ankyrin repeat-containing domain"/>
    <property type="match status" value="2"/>
</dbReference>
<dbReference type="EMBL" id="JAGPYM010000016">
    <property type="protein sequence ID" value="KAH6886211.1"/>
    <property type="molecule type" value="Genomic_DNA"/>
</dbReference>
<dbReference type="InterPro" id="IPR002110">
    <property type="entry name" value="Ankyrin_rpt"/>
</dbReference>
<gene>
    <name evidence="4" type="ORF">B0T10DRAFT_575909</name>
</gene>
<name>A0A9P9AQH1_9HYPO</name>
<feature type="repeat" description="ANK" evidence="3">
    <location>
        <begin position="71"/>
        <end position="98"/>
    </location>
</feature>
<dbReference type="InterPro" id="IPR051165">
    <property type="entry name" value="Multifunctional_ANK_Repeat"/>
</dbReference>
<evidence type="ECO:0000256" key="3">
    <source>
        <dbReference type="PROSITE-ProRule" id="PRU00023"/>
    </source>
</evidence>
<sequence>MILEKTSSDLLRPSVKPSLLSWNGGEPPLLTVACSLGLSHWVEAILDSESFVIPSSARLFGHKRMELCGLLRCAVHSGSSETVKLLIDRGADINHIDSNGMTPLYLSIENYQKQVTDFLLEYGAMPYPLRPAKTSSKWRETLSSTRRLRRQYISPLFPAIFTGEGKELVQRLVEKGADPYVSYGNSIGWVKDHGQTVLHIAAVVGDVASMDYLLCHFDMGVNAEDDSGHTPLNYADQHRDAISYLKSKGGVEGPNKSI</sequence>
<keyword evidence="5" id="KW-1185">Reference proteome</keyword>
<dbReference type="SUPFAM" id="SSF48403">
    <property type="entry name" value="Ankyrin repeat"/>
    <property type="match status" value="1"/>
</dbReference>
<dbReference type="OrthoDB" id="20872at2759"/>
<evidence type="ECO:0000256" key="2">
    <source>
        <dbReference type="ARBA" id="ARBA00023043"/>
    </source>
</evidence>
<dbReference type="PROSITE" id="PS50297">
    <property type="entry name" value="ANK_REP_REGION"/>
    <property type="match status" value="1"/>
</dbReference>
<dbReference type="Proteomes" id="UP000777438">
    <property type="component" value="Unassembled WGS sequence"/>
</dbReference>
<dbReference type="InterPro" id="IPR036770">
    <property type="entry name" value="Ankyrin_rpt-contain_sf"/>
</dbReference>
<reference evidence="4 5" key="1">
    <citation type="journal article" date="2021" name="Nat. Commun.">
        <title>Genetic determinants of endophytism in the Arabidopsis root mycobiome.</title>
        <authorList>
            <person name="Mesny F."/>
            <person name="Miyauchi S."/>
            <person name="Thiergart T."/>
            <person name="Pickel B."/>
            <person name="Atanasova L."/>
            <person name="Karlsson M."/>
            <person name="Huettel B."/>
            <person name="Barry K.W."/>
            <person name="Haridas S."/>
            <person name="Chen C."/>
            <person name="Bauer D."/>
            <person name="Andreopoulos W."/>
            <person name="Pangilinan J."/>
            <person name="LaButti K."/>
            <person name="Riley R."/>
            <person name="Lipzen A."/>
            <person name="Clum A."/>
            <person name="Drula E."/>
            <person name="Henrissat B."/>
            <person name="Kohler A."/>
            <person name="Grigoriev I.V."/>
            <person name="Martin F.M."/>
            <person name="Hacquard S."/>
        </authorList>
    </citation>
    <scope>NUCLEOTIDE SEQUENCE [LARGE SCALE GENOMIC DNA]</scope>
    <source>
        <strain evidence="4 5">MPI-CAGE-CH-0241</strain>
    </source>
</reference>
<accession>A0A9P9AQH1</accession>
<dbReference type="AlphaFoldDB" id="A0A9P9AQH1"/>
<dbReference type="PROSITE" id="PS50088">
    <property type="entry name" value="ANK_REPEAT"/>
    <property type="match status" value="2"/>
</dbReference>
<keyword evidence="1" id="KW-0677">Repeat</keyword>
<keyword evidence="2 3" id="KW-0040">ANK repeat</keyword>
<dbReference type="PANTHER" id="PTHR24123:SF33">
    <property type="entry name" value="PROTEIN HOS4"/>
    <property type="match status" value="1"/>
</dbReference>
<evidence type="ECO:0000313" key="5">
    <source>
        <dbReference type="Proteomes" id="UP000777438"/>
    </source>
</evidence>
<dbReference type="PANTHER" id="PTHR24123">
    <property type="entry name" value="ANKYRIN REPEAT-CONTAINING"/>
    <property type="match status" value="1"/>
</dbReference>
<organism evidence="4 5">
    <name type="scientific">Thelonectria olida</name>
    <dbReference type="NCBI Taxonomy" id="1576542"/>
    <lineage>
        <taxon>Eukaryota</taxon>
        <taxon>Fungi</taxon>
        <taxon>Dikarya</taxon>
        <taxon>Ascomycota</taxon>
        <taxon>Pezizomycotina</taxon>
        <taxon>Sordariomycetes</taxon>
        <taxon>Hypocreomycetidae</taxon>
        <taxon>Hypocreales</taxon>
        <taxon>Nectriaceae</taxon>
        <taxon>Thelonectria</taxon>
    </lineage>
</organism>
<feature type="repeat" description="ANK" evidence="3">
    <location>
        <begin position="99"/>
        <end position="124"/>
    </location>
</feature>
<evidence type="ECO:0000256" key="1">
    <source>
        <dbReference type="ARBA" id="ARBA00022737"/>
    </source>
</evidence>
<protein>
    <submittedName>
        <fullName evidence="4">Ankyrin repeat-containing domain protein</fullName>
    </submittedName>
</protein>